<dbReference type="GO" id="GO:0016020">
    <property type="term" value="C:membrane"/>
    <property type="evidence" value="ECO:0007669"/>
    <property type="project" value="UniProtKB-SubCell"/>
</dbReference>
<keyword evidence="2 7" id="KW-0812">Transmembrane</keyword>
<keyword evidence="4 7" id="KW-0472">Membrane</keyword>
<evidence type="ECO:0000313" key="8">
    <source>
        <dbReference type="EMBL" id="WOL13602.1"/>
    </source>
</evidence>
<evidence type="ECO:0000256" key="2">
    <source>
        <dbReference type="ARBA" id="ARBA00022692"/>
    </source>
</evidence>
<evidence type="ECO:0000313" key="9">
    <source>
        <dbReference type="Proteomes" id="UP001327560"/>
    </source>
</evidence>
<evidence type="ECO:0000256" key="1">
    <source>
        <dbReference type="ARBA" id="ARBA00004141"/>
    </source>
</evidence>
<protein>
    <submittedName>
        <fullName evidence="8">Sugar phosphate/phosphate translocator</fullName>
    </submittedName>
</protein>
<keyword evidence="3 7" id="KW-1133">Transmembrane helix</keyword>
<reference evidence="8 9" key="1">
    <citation type="submission" date="2023-10" db="EMBL/GenBank/DDBJ databases">
        <title>Chromosome-scale genome assembly provides insights into flower coloration mechanisms of Canna indica.</title>
        <authorList>
            <person name="Li C."/>
        </authorList>
    </citation>
    <scope>NUCLEOTIDE SEQUENCE [LARGE SCALE GENOMIC DNA]</scope>
    <source>
        <tissue evidence="8">Flower</tissue>
    </source>
</reference>
<dbReference type="PANTHER" id="PTHR11132">
    <property type="entry name" value="SOLUTE CARRIER FAMILY 35"/>
    <property type="match status" value="1"/>
</dbReference>
<evidence type="ECO:0000256" key="6">
    <source>
        <dbReference type="SAM" id="MobiDB-lite"/>
    </source>
</evidence>
<comment type="subcellular location">
    <subcellularLocation>
        <location evidence="1">Membrane</location>
        <topology evidence="1">Multi-pass membrane protein</topology>
    </subcellularLocation>
</comment>
<accession>A0AAQ3KR63</accession>
<feature type="coiled-coil region" evidence="5">
    <location>
        <begin position="108"/>
        <end position="142"/>
    </location>
</feature>
<proteinExistence type="predicted"/>
<feature type="transmembrane region" description="Helical" evidence="7">
    <location>
        <begin position="303"/>
        <end position="321"/>
    </location>
</feature>
<feature type="transmembrane region" description="Helical" evidence="7">
    <location>
        <begin position="380"/>
        <end position="406"/>
    </location>
</feature>
<feature type="region of interest" description="Disordered" evidence="6">
    <location>
        <begin position="1"/>
        <end position="20"/>
    </location>
</feature>
<feature type="region of interest" description="Disordered" evidence="6">
    <location>
        <begin position="31"/>
        <end position="55"/>
    </location>
</feature>
<feature type="compositionally biased region" description="Polar residues" evidence="6">
    <location>
        <begin position="1"/>
        <end position="12"/>
    </location>
</feature>
<gene>
    <name evidence="8" type="ORF">Cni_G22372</name>
</gene>
<feature type="transmembrane region" description="Helical" evidence="7">
    <location>
        <begin position="333"/>
        <end position="358"/>
    </location>
</feature>
<dbReference type="AlphaFoldDB" id="A0AAQ3KR63"/>
<organism evidence="8 9">
    <name type="scientific">Canna indica</name>
    <name type="common">Indian-shot</name>
    <dbReference type="NCBI Taxonomy" id="4628"/>
    <lineage>
        <taxon>Eukaryota</taxon>
        <taxon>Viridiplantae</taxon>
        <taxon>Streptophyta</taxon>
        <taxon>Embryophyta</taxon>
        <taxon>Tracheophyta</taxon>
        <taxon>Spermatophyta</taxon>
        <taxon>Magnoliopsida</taxon>
        <taxon>Liliopsida</taxon>
        <taxon>Zingiberales</taxon>
        <taxon>Cannaceae</taxon>
        <taxon>Canna</taxon>
    </lineage>
</organism>
<keyword evidence="9" id="KW-1185">Reference proteome</keyword>
<evidence type="ECO:0000256" key="4">
    <source>
        <dbReference type="ARBA" id="ARBA00023136"/>
    </source>
</evidence>
<dbReference type="Proteomes" id="UP001327560">
    <property type="component" value="Chromosome 7"/>
</dbReference>
<dbReference type="EMBL" id="CP136896">
    <property type="protein sequence ID" value="WOL13602.1"/>
    <property type="molecule type" value="Genomic_DNA"/>
</dbReference>
<keyword evidence="5" id="KW-0175">Coiled coil</keyword>
<sequence>METLLESVNSWPARSPAPPVSDRNKLLAFLDAPTPPCSPLRRKKRNRSVIEGSSSQPADFLVGGVTIAPVGMMESRSLVIPSGGGGTESLRKELAARSSEVKPLKMALESKTDEVNQLTARVKEVENQYMIAHVELTKLRQDLAMAVAKNIDLQVETERVQAKVHGFNSAAVKVYDTGLFKALEQAQLLALGVDFLEVDPSKEVKDGVLVVPVPEGEVSAHPKKDLSEKAALLLLTVRLRIRDLSPWSLSPHRRSTDCHRRLQRGSILGRHDLARRRCLRGHPPHPLKILLTSKGISLNPITLLYYIAPCCMAVCLVPWALVEIPILRDKAPFYPDIIVFSTHSFCTFALNLVVFLLVGKTSALTINVVGVVKDWLLIDFSWSVICDTITTINLLGYGVAFLDVVYYNHAKLHALKAKELQRKTQQDDEESGRLL</sequence>
<evidence type="ECO:0000256" key="7">
    <source>
        <dbReference type="SAM" id="Phobius"/>
    </source>
</evidence>
<dbReference type="InterPro" id="IPR050186">
    <property type="entry name" value="TPT_transporter"/>
</dbReference>
<evidence type="ECO:0000256" key="3">
    <source>
        <dbReference type="ARBA" id="ARBA00022989"/>
    </source>
</evidence>
<evidence type="ECO:0000256" key="5">
    <source>
        <dbReference type="SAM" id="Coils"/>
    </source>
</evidence>
<name>A0AAQ3KR63_9LILI</name>